<evidence type="ECO:0000313" key="1">
    <source>
        <dbReference type="Proteomes" id="UP000504606"/>
    </source>
</evidence>
<dbReference type="AlphaFoldDB" id="A0A6J1S7Q2"/>
<dbReference type="GO" id="GO:0005737">
    <property type="term" value="C:cytoplasm"/>
    <property type="evidence" value="ECO:0007669"/>
    <property type="project" value="TreeGrafter"/>
</dbReference>
<dbReference type="SMART" id="SM00028">
    <property type="entry name" value="TPR"/>
    <property type="match status" value="2"/>
</dbReference>
<dbReference type="InterPro" id="IPR043195">
    <property type="entry name" value="TTC12"/>
</dbReference>
<gene>
    <name evidence="2" type="primary">LOC113203982</name>
</gene>
<feature type="non-terminal residue" evidence="2">
    <location>
        <position position="189"/>
    </location>
</feature>
<dbReference type="RefSeq" id="XP_026274751.2">
    <property type="nucleotide sequence ID" value="XM_026418966.2"/>
</dbReference>
<dbReference type="KEGG" id="foc:113203982"/>
<dbReference type="InterPro" id="IPR011990">
    <property type="entry name" value="TPR-like_helical_dom_sf"/>
</dbReference>
<name>A0A6J1S7Q2_FRAOC</name>
<dbReference type="PANTHER" id="PTHR46540:SF1">
    <property type="entry name" value="TETRATRICOPEPTIDE REPEAT PROTEIN 12"/>
    <property type="match status" value="1"/>
</dbReference>
<organism evidence="1 2">
    <name type="scientific">Frankliniella occidentalis</name>
    <name type="common">Western flower thrips</name>
    <name type="synonym">Euthrips occidentalis</name>
    <dbReference type="NCBI Taxonomy" id="133901"/>
    <lineage>
        <taxon>Eukaryota</taxon>
        <taxon>Metazoa</taxon>
        <taxon>Ecdysozoa</taxon>
        <taxon>Arthropoda</taxon>
        <taxon>Hexapoda</taxon>
        <taxon>Insecta</taxon>
        <taxon>Pterygota</taxon>
        <taxon>Neoptera</taxon>
        <taxon>Paraneoptera</taxon>
        <taxon>Thysanoptera</taxon>
        <taxon>Terebrantia</taxon>
        <taxon>Thripoidea</taxon>
        <taxon>Thripidae</taxon>
        <taxon>Frankliniella</taxon>
    </lineage>
</organism>
<dbReference type="OrthoDB" id="2017782at2759"/>
<dbReference type="GeneID" id="113203982"/>
<dbReference type="PANTHER" id="PTHR46540">
    <property type="entry name" value="TETRATRICOPEPTIDE REPEAT PROTEIN 12"/>
    <property type="match status" value="1"/>
</dbReference>
<dbReference type="Gene3D" id="1.25.40.10">
    <property type="entry name" value="Tetratricopeptide repeat domain"/>
    <property type="match status" value="1"/>
</dbReference>
<accession>A0A6J1S7Q2</accession>
<dbReference type="GO" id="GO:0007288">
    <property type="term" value="P:sperm axoneme assembly"/>
    <property type="evidence" value="ECO:0007669"/>
    <property type="project" value="TreeGrafter"/>
</dbReference>
<dbReference type="InterPro" id="IPR019734">
    <property type="entry name" value="TPR_rpt"/>
</dbReference>
<dbReference type="GO" id="GO:0070286">
    <property type="term" value="P:axonemal dynein complex assembly"/>
    <property type="evidence" value="ECO:0007669"/>
    <property type="project" value="TreeGrafter"/>
</dbReference>
<dbReference type="SUPFAM" id="SSF48452">
    <property type="entry name" value="TPR-like"/>
    <property type="match status" value="1"/>
</dbReference>
<sequence length="189" mass="21886">MVEDEFDNFMERVTKVEHMMKMLKSSDPQVADRARQMADILVRSDQVPHKHQYGLLEEGSDELQSNLSSRVDRTVINKKAFEVVGGTNNPTDMTKEDFMAQVEKDAQRRAKDRKERKQRSDELKAKANKAFREKKFEEALDLYSKAIDETRDSALLFENRALTYLHLELFQRVVKDCESALGLNANSLK</sequence>
<protein>
    <submittedName>
        <fullName evidence="2">Tetratricopeptide repeat protein 12</fullName>
    </submittedName>
</protein>
<keyword evidence="1" id="KW-1185">Reference proteome</keyword>
<dbReference type="Proteomes" id="UP000504606">
    <property type="component" value="Unplaced"/>
</dbReference>
<dbReference type="GO" id="GO:0005813">
    <property type="term" value="C:centrosome"/>
    <property type="evidence" value="ECO:0007669"/>
    <property type="project" value="TreeGrafter"/>
</dbReference>
<proteinExistence type="predicted"/>
<evidence type="ECO:0000313" key="2">
    <source>
        <dbReference type="RefSeq" id="XP_026274751.2"/>
    </source>
</evidence>
<reference evidence="2" key="1">
    <citation type="submission" date="2025-08" db="UniProtKB">
        <authorList>
            <consortium name="RefSeq"/>
        </authorList>
    </citation>
    <scope>IDENTIFICATION</scope>
    <source>
        <tissue evidence="2">Whole organism</tissue>
    </source>
</reference>